<accession>A0ABW9KG13</accession>
<feature type="compositionally biased region" description="Gly residues" evidence="1">
    <location>
        <begin position="70"/>
        <end position="83"/>
    </location>
</feature>
<evidence type="ECO:0008006" key="5">
    <source>
        <dbReference type="Google" id="ProtNLM"/>
    </source>
</evidence>
<protein>
    <recommendedName>
        <fullName evidence="5">Flp pilus assembly protein CpaB</fullName>
    </recommendedName>
</protein>
<name>A0ABW9KG13_9BACT</name>
<feature type="chain" id="PRO_5045695971" description="Flp pilus assembly protein CpaB" evidence="2">
    <location>
        <begin position="21"/>
        <end position="241"/>
    </location>
</feature>
<feature type="compositionally biased region" description="Low complexity" evidence="1">
    <location>
        <begin position="25"/>
        <end position="64"/>
    </location>
</feature>
<comment type="caution">
    <text evidence="3">The sequence shown here is derived from an EMBL/GenBank/DDBJ whole genome shotgun (WGS) entry which is preliminary data.</text>
</comment>
<gene>
    <name evidence="3" type="ORF">ACK2TP_02670</name>
</gene>
<organism evidence="3 4">
    <name type="scientific">Terriglobus aquaticus</name>
    <dbReference type="NCBI Taxonomy" id="940139"/>
    <lineage>
        <taxon>Bacteria</taxon>
        <taxon>Pseudomonadati</taxon>
        <taxon>Acidobacteriota</taxon>
        <taxon>Terriglobia</taxon>
        <taxon>Terriglobales</taxon>
        <taxon>Acidobacteriaceae</taxon>
        <taxon>Terriglobus</taxon>
    </lineage>
</organism>
<keyword evidence="4" id="KW-1185">Reference proteome</keyword>
<evidence type="ECO:0000313" key="3">
    <source>
        <dbReference type="EMBL" id="MFN2974659.1"/>
    </source>
</evidence>
<sequence>MKLRSPILLAGLIAAATLYGQTTTATQPATTGTTASAPASTGGATSGGANSTAAAPSGQAGAARVRGRGSRGNGAGSPRGGNGANPSQPPAPAANGDVQVTGFPAANATGTVDRPLLPIASTGNGLGIPSGAPIVVRLRSAVDSGHAHNGDMVDGTLAAPIGNLPAGTPVRLTVVQAAPAGRISSYGQLSLQVVSIADRRVLSNTVTALGKEGAKELPDAAPARGTEAVFTPDQPISLPAA</sequence>
<dbReference type="EMBL" id="JBJYXY010000001">
    <property type="protein sequence ID" value="MFN2974659.1"/>
    <property type="molecule type" value="Genomic_DNA"/>
</dbReference>
<dbReference type="Proteomes" id="UP001634747">
    <property type="component" value="Unassembled WGS sequence"/>
</dbReference>
<keyword evidence="2" id="KW-0732">Signal</keyword>
<evidence type="ECO:0000313" key="4">
    <source>
        <dbReference type="Proteomes" id="UP001634747"/>
    </source>
</evidence>
<feature type="signal peptide" evidence="2">
    <location>
        <begin position="1"/>
        <end position="20"/>
    </location>
</feature>
<feature type="region of interest" description="Disordered" evidence="1">
    <location>
        <begin position="25"/>
        <end position="110"/>
    </location>
</feature>
<evidence type="ECO:0000256" key="2">
    <source>
        <dbReference type="SAM" id="SignalP"/>
    </source>
</evidence>
<evidence type="ECO:0000256" key="1">
    <source>
        <dbReference type="SAM" id="MobiDB-lite"/>
    </source>
</evidence>
<reference evidence="3 4" key="1">
    <citation type="submission" date="2024-12" db="EMBL/GenBank/DDBJ databases">
        <authorList>
            <person name="Lee Y."/>
        </authorList>
    </citation>
    <scope>NUCLEOTIDE SEQUENCE [LARGE SCALE GENOMIC DNA]</scope>
    <source>
        <strain evidence="3 4">03SUJ4</strain>
    </source>
</reference>
<proteinExistence type="predicted"/>
<dbReference type="RefSeq" id="WP_263413781.1">
    <property type="nucleotide sequence ID" value="NZ_BAABBH010000001.1"/>
</dbReference>